<dbReference type="Proteomes" id="UP000029867">
    <property type="component" value="Unassembled WGS sequence"/>
</dbReference>
<keyword evidence="2" id="KW-0433">Leucine-rich repeat</keyword>
<reference evidence="10" key="1">
    <citation type="journal article" date="2014" name="Microb. Cell Fact.">
        <title>Exploiting Issatchenkia orientalis SD108 for succinic acid production.</title>
        <authorList>
            <person name="Xiao H."/>
            <person name="Shao Z."/>
            <person name="Jiang Y."/>
            <person name="Dole S."/>
            <person name="Zhao H."/>
        </authorList>
    </citation>
    <scope>NUCLEOTIDE SEQUENCE [LARGE SCALE GENOMIC DNA]</scope>
    <source>
        <strain evidence="10">SD108</strain>
    </source>
</reference>
<dbReference type="Proteomes" id="UP000189274">
    <property type="component" value="Unassembled WGS sequence"/>
</dbReference>
<dbReference type="SMART" id="SM00365">
    <property type="entry name" value="LRR_SD22"/>
    <property type="match status" value="2"/>
</dbReference>
<reference evidence="8" key="2">
    <citation type="submission" date="2014-08" db="EMBL/GenBank/DDBJ databases">
        <title>Exploiting Issatchenkia orientalis SD108 for Succinic Acid Production.</title>
        <authorList>
            <person name="Xiao H."/>
            <person name="Shao Z."/>
            <person name="Jiang Y."/>
            <person name="Dole S."/>
            <person name="Zhao H."/>
        </authorList>
    </citation>
    <scope>NUCLEOTIDE SEQUENCE [LARGE SCALE GENOMIC DNA]</scope>
    <source>
        <strain evidence="8">SD108</strain>
    </source>
</reference>
<dbReference type="InterPro" id="IPR032675">
    <property type="entry name" value="LRR_dom_sf"/>
</dbReference>
<dbReference type="EMBL" id="MQVM01000006">
    <property type="protein sequence ID" value="ONH75598.1"/>
    <property type="molecule type" value="Genomic_DNA"/>
</dbReference>
<evidence type="ECO:0000313" key="11">
    <source>
        <dbReference type="Proteomes" id="UP000189274"/>
    </source>
</evidence>
<dbReference type="PANTHER" id="PTHR10552">
    <property type="entry name" value="U2 SMALL NUCLEAR RIBONUCLEOPROTEIN A"/>
    <property type="match status" value="1"/>
</dbReference>
<dbReference type="EMBL" id="JQFK01000002">
    <property type="protein sequence ID" value="KGK40362.1"/>
    <property type="molecule type" value="Genomic_DNA"/>
</dbReference>
<dbReference type="AlphaFoldDB" id="A0A099P7Y3"/>
<reference evidence="9" key="4">
    <citation type="submission" date="2017-01" db="EMBL/GenBank/DDBJ databases">
        <authorList>
            <person name="Mah S.A."/>
            <person name="Swanson W.J."/>
            <person name="Moy G.W."/>
            <person name="Vacquier V.D."/>
        </authorList>
    </citation>
    <scope>NUCLEOTIDE SEQUENCE [LARGE SCALE GENOMIC DNA]</scope>
    <source>
        <strain evidence="9">129</strain>
    </source>
</reference>
<evidence type="ECO:0000313" key="10">
    <source>
        <dbReference type="Proteomes" id="UP000029867"/>
    </source>
</evidence>
<comment type="similarity">
    <text evidence="5">Belongs to the U2 small nuclear ribonucleoprotein A family.</text>
</comment>
<keyword evidence="9" id="KW-0687">Ribonucleoprotein</keyword>
<dbReference type="eggNOG" id="KOG1644">
    <property type="taxonomic scope" value="Eukaryota"/>
</dbReference>
<organism evidence="8 10">
    <name type="scientific">Pichia kudriavzevii</name>
    <name type="common">Yeast</name>
    <name type="synonym">Issatchenkia orientalis</name>
    <dbReference type="NCBI Taxonomy" id="4909"/>
    <lineage>
        <taxon>Eukaryota</taxon>
        <taxon>Fungi</taxon>
        <taxon>Dikarya</taxon>
        <taxon>Ascomycota</taxon>
        <taxon>Saccharomycotina</taxon>
        <taxon>Pichiomycetes</taxon>
        <taxon>Pichiales</taxon>
        <taxon>Pichiaceae</taxon>
        <taxon>Pichia</taxon>
    </lineage>
</organism>
<dbReference type="InterPro" id="IPR044640">
    <property type="entry name" value="RU2A"/>
</dbReference>
<dbReference type="InterPro" id="IPR001611">
    <property type="entry name" value="Leu-rich_rpt"/>
</dbReference>
<dbReference type="PROSITE" id="PS51450">
    <property type="entry name" value="LRR"/>
    <property type="match status" value="2"/>
</dbReference>
<evidence type="ECO:0000256" key="1">
    <source>
        <dbReference type="ARBA" id="ARBA00004123"/>
    </source>
</evidence>
<dbReference type="Pfam" id="PF14580">
    <property type="entry name" value="LRR_9"/>
    <property type="match status" value="1"/>
</dbReference>
<evidence type="ECO:0000313" key="8">
    <source>
        <dbReference type="EMBL" id="KGK40362.1"/>
    </source>
</evidence>
<dbReference type="GO" id="GO:0071014">
    <property type="term" value="C:post-mRNA release spliceosomal complex"/>
    <property type="evidence" value="ECO:0007669"/>
    <property type="project" value="EnsemblFungi"/>
</dbReference>
<evidence type="ECO:0000256" key="2">
    <source>
        <dbReference type="ARBA" id="ARBA00022614"/>
    </source>
</evidence>
<evidence type="ECO:0000256" key="7">
    <source>
        <dbReference type="SAM" id="Coils"/>
    </source>
</evidence>
<evidence type="ECO:0000256" key="6">
    <source>
        <dbReference type="ARBA" id="ARBA00024238"/>
    </source>
</evidence>
<comment type="caution">
    <text evidence="8">The sequence shown here is derived from an EMBL/GenBank/DDBJ whole genome shotgun (WGS) entry which is preliminary data.</text>
</comment>
<proteinExistence type="inferred from homology"/>
<keyword evidence="7" id="KW-0175">Coiled coil</keyword>
<sequence>MRLTQTILIEADSFISPLKKRTLSLRNLELTSLDAIGILESSDINSVIDISQNHLSNIPAFPRLLRLDTLILSGNHIRTISGLTTLVNLEVLSVTFNEILYLSDLEELTEIKNLRALYLTGNPVTKNKHYRSWCIWRFPTLQVLDFERVKESERSHAKSTYDENSDLVNSVLSVRSHGKVTPKQESAEVAGLTEDDRKQLENDLEAAESLEEIQRIEEILLRGHF</sequence>
<evidence type="ECO:0000256" key="3">
    <source>
        <dbReference type="ARBA" id="ARBA00022737"/>
    </source>
</evidence>
<dbReference type="Gene3D" id="3.80.10.10">
    <property type="entry name" value="Ribonuclease Inhibitor"/>
    <property type="match status" value="1"/>
</dbReference>
<evidence type="ECO:0000256" key="5">
    <source>
        <dbReference type="ARBA" id="ARBA00024196"/>
    </source>
</evidence>
<comment type="subcellular location">
    <subcellularLocation>
        <location evidence="1">Nucleus</location>
    </subcellularLocation>
</comment>
<evidence type="ECO:0000313" key="9">
    <source>
        <dbReference type="EMBL" id="ONH75598.1"/>
    </source>
</evidence>
<protein>
    <recommendedName>
        <fullName evidence="6">U2 small nuclear ribonucleoprotein A'</fullName>
    </recommendedName>
</protein>
<dbReference type="GO" id="GO:0030620">
    <property type="term" value="F:U2 snRNA binding"/>
    <property type="evidence" value="ECO:0007669"/>
    <property type="project" value="InterPro"/>
</dbReference>
<dbReference type="PANTHER" id="PTHR10552:SF6">
    <property type="entry name" value="U2 SMALL NUCLEAR RIBONUCLEOPROTEIN A"/>
    <property type="match status" value="1"/>
</dbReference>
<evidence type="ECO:0000256" key="4">
    <source>
        <dbReference type="ARBA" id="ARBA00023242"/>
    </source>
</evidence>
<keyword evidence="4" id="KW-0539">Nucleus</keyword>
<dbReference type="HOGENOM" id="CLU_061027_1_0_1"/>
<reference evidence="11" key="3">
    <citation type="journal article" date="2017" name="Genome Announc.">
        <title>Genome sequences of Cyberlindnera fabianii 65, Pichia kudriavzevii 129, and Saccharomyces cerevisiae 131 isolated from fermented masau fruits in Zimbabwe.</title>
        <authorList>
            <person name="van Rijswijck I.M.H."/>
            <person name="Derks M.F.L."/>
            <person name="Abee T."/>
            <person name="de Ridder D."/>
            <person name="Smid E.J."/>
        </authorList>
    </citation>
    <scope>NUCLEOTIDE SEQUENCE [LARGE SCALE GENOMIC DNA]</scope>
    <source>
        <strain evidence="11">129</strain>
    </source>
</reference>
<dbReference type="SUPFAM" id="SSF52058">
    <property type="entry name" value="L domain-like"/>
    <property type="match status" value="1"/>
</dbReference>
<feature type="coiled-coil region" evidence="7">
    <location>
        <begin position="190"/>
        <end position="217"/>
    </location>
</feature>
<accession>A0A099P7Y3</accession>
<dbReference type="GO" id="GO:0000398">
    <property type="term" value="P:mRNA splicing, via spliceosome"/>
    <property type="evidence" value="ECO:0007669"/>
    <property type="project" value="InterPro"/>
</dbReference>
<gene>
    <name evidence="9" type="ORF">BOH78_1582</name>
    <name evidence="8" type="ORF">JL09_g518</name>
</gene>
<name>A0A099P7Y3_PICKU</name>
<keyword evidence="3" id="KW-0677">Repeat</keyword>
<dbReference type="GO" id="GO:0005686">
    <property type="term" value="C:U2 snRNP"/>
    <property type="evidence" value="ECO:0007669"/>
    <property type="project" value="EnsemblFungi"/>
</dbReference>
<dbReference type="VEuPathDB" id="FungiDB:C5L36_0C01960"/>